<sequence length="646" mass="74718">MTSSSPVAQFWREDIDVSIKETSNNSFLQAILQIFYVDENREIDAISRAEFEAEAEGSAGGENSYESQKIFSTVYDFMYKSADHEYESVGNSKSDAETELLALLLKHYVTKSNGSSAMSKAQIAELCKKIYENMVSDKAKETEQIEEETKSKSEEAIKSESEEKSKIRALESLNSKRDVNFLRKMSDEERIDFVLKKARRIHFSSTGSAMEDNGEEHSEKIRMFNGKYRKGSKSSKGRNKTREEQNLLRRSSKRVYSFREKLEQYLFVVRKAPTDRELKKWKAAAKNAWAEVEKNYFRFNLTWYEYYIKISNIFRFYKTTLFGTTIRVDKNQEKKVDKTLHINIKGPLVKTFQGRMNREYFENDIRSLLRIVAMPAKDKSGIGIYVIEEQIAAAIAGALFITCYKRGLQLPKGSIEAEQFKQYRNNLKEIIAKLRMIFRRESYAIESYRMKCTLDLGPLDADGKLHLQLKRAIKTSRVSCFFYHKETRQCKPPKDFDPAVWNAYDVELVQGGNRLKICVNRDDEILVKTQKKHVKIAEMKVKMTEIIPIVPKELTSAIEGIRDKVCLTKDQSPQCAIISGEALEDIMKAYDFRLYPVLLNPMRREALKIALGQGLSFAQSTKNSQHLTYLNKIWTQLKLVEKMKKG</sequence>
<name>A0AAD4MVL2_9BILA</name>
<feature type="compositionally biased region" description="Basic residues" evidence="1">
    <location>
        <begin position="227"/>
        <end position="239"/>
    </location>
</feature>
<comment type="caution">
    <text evidence="2">The sequence shown here is derived from an EMBL/GenBank/DDBJ whole genome shotgun (WGS) entry which is preliminary data.</text>
</comment>
<gene>
    <name evidence="2" type="ORF">DdX_15284</name>
</gene>
<dbReference type="AlphaFoldDB" id="A0AAD4MVL2"/>
<reference evidence="2" key="1">
    <citation type="submission" date="2022-01" db="EMBL/GenBank/DDBJ databases">
        <title>Genome Sequence Resource for Two Populations of Ditylenchus destructor, the Migratory Endoparasitic Phytonematode.</title>
        <authorList>
            <person name="Zhang H."/>
            <person name="Lin R."/>
            <person name="Xie B."/>
        </authorList>
    </citation>
    <scope>NUCLEOTIDE SEQUENCE</scope>
    <source>
        <strain evidence="2">BazhouSP</strain>
    </source>
</reference>
<feature type="region of interest" description="Disordered" evidence="1">
    <location>
        <begin position="207"/>
        <end position="248"/>
    </location>
</feature>
<protein>
    <submittedName>
        <fullName evidence="2">Uncharacterized protein</fullName>
    </submittedName>
</protein>
<dbReference type="Proteomes" id="UP001201812">
    <property type="component" value="Unassembled WGS sequence"/>
</dbReference>
<evidence type="ECO:0000256" key="1">
    <source>
        <dbReference type="SAM" id="MobiDB-lite"/>
    </source>
</evidence>
<feature type="region of interest" description="Disordered" evidence="1">
    <location>
        <begin position="139"/>
        <end position="165"/>
    </location>
</feature>
<evidence type="ECO:0000313" key="2">
    <source>
        <dbReference type="EMBL" id="KAI1702774.1"/>
    </source>
</evidence>
<keyword evidence="3" id="KW-1185">Reference proteome</keyword>
<proteinExistence type="predicted"/>
<dbReference type="EMBL" id="JAKKPZ010000093">
    <property type="protein sequence ID" value="KAI1702774.1"/>
    <property type="molecule type" value="Genomic_DNA"/>
</dbReference>
<organism evidence="2 3">
    <name type="scientific">Ditylenchus destructor</name>
    <dbReference type="NCBI Taxonomy" id="166010"/>
    <lineage>
        <taxon>Eukaryota</taxon>
        <taxon>Metazoa</taxon>
        <taxon>Ecdysozoa</taxon>
        <taxon>Nematoda</taxon>
        <taxon>Chromadorea</taxon>
        <taxon>Rhabditida</taxon>
        <taxon>Tylenchina</taxon>
        <taxon>Tylenchomorpha</taxon>
        <taxon>Sphaerularioidea</taxon>
        <taxon>Anguinidae</taxon>
        <taxon>Anguininae</taxon>
        <taxon>Ditylenchus</taxon>
    </lineage>
</organism>
<accession>A0AAD4MVL2</accession>
<evidence type="ECO:0000313" key="3">
    <source>
        <dbReference type="Proteomes" id="UP001201812"/>
    </source>
</evidence>